<name>A0ABS9AVU1_9GAMM</name>
<proteinExistence type="predicted"/>
<evidence type="ECO:0000313" key="2">
    <source>
        <dbReference type="EMBL" id="MCE8025829.1"/>
    </source>
</evidence>
<comment type="caution">
    <text evidence="2">The sequence shown here is derived from an EMBL/GenBank/DDBJ whole genome shotgun (WGS) entry which is preliminary data.</text>
</comment>
<accession>A0ABS9AVU1</accession>
<dbReference type="EMBL" id="JABFTV010000009">
    <property type="protein sequence ID" value="MCE8025829.1"/>
    <property type="molecule type" value="Genomic_DNA"/>
</dbReference>
<dbReference type="RefSeq" id="WP_234254759.1">
    <property type="nucleotide sequence ID" value="NZ_JABFTV010000009.1"/>
</dbReference>
<reference evidence="2 3" key="1">
    <citation type="journal article" date="2021" name="Front. Microbiol.">
        <title>Aerobic Denitrification and Heterotrophic Sulfur Oxidation in the Genus Halomonas Revealed by Six Novel Species Characterizations and Genome-Based Analysis.</title>
        <authorList>
            <person name="Wang L."/>
            <person name="Shao Z."/>
        </authorList>
    </citation>
    <scope>NUCLEOTIDE SEQUENCE [LARGE SCALE GENOMIC DNA]</scope>
    <source>
        <strain evidence="2 3">MCCC 1A11058</strain>
    </source>
</reference>
<evidence type="ECO:0008006" key="4">
    <source>
        <dbReference type="Google" id="ProtNLM"/>
    </source>
</evidence>
<sequence length="79" mass="8717">MTDLTQAAMEIEVEAWRRRAEAAERDLELLSARLEESLEELRLANEREQVVAALEGQLARLKIVIDMMEGGSSTSGAAS</sequence>
<dbReference type="Proteomes" id="UP001320272">
    <property type="component" value="Unassembled WGS sequence"/>
</dbReference>
<keyword evidence="3" id="KW-1185">Reference proteome</keyword>
<evidence type="ECO:0000256" key="1">
    <source>
        <dbReference type="SAM" id="Coils"/>
    </source>
</evidence>
<organism evidence="2 3">
    <name type="scientific">Billgrantia aerodenitrificans</name>
    <dbReference type="NCBI Taxonomy" id="2733483"/>
    <lineage>
        <taxon>Bacteria</taxon>
        <taxon>Pseudomonadati</taxon>
        <taxon>Pseudomonadota</taxon>
        <taxon>Gammaproteobacteria</taxon>
        <taxon>Oceanospirillales</taxon>
        <taxon>Halomonadaceae</taxon>
        <taxon>Billgrantia</taxon>
    </lineage>
</organism>
<protein>
    <recommendedName>
        <fullName evidence="4">DUF904 domain-containing protein</fullName>
    </recommendedName>
</protein>
<keyword evidence="1" id="KW-0175">Coiled coil</keyword>
<feature type="coiled-coil region" evidence="1">
    <location>
        <begin position="6"/>
        <end position="51"/>
    </location>
</feature>
<evidence type="ECO:0000313" key="3">
    <source>
        <dbReference type="Proteomes" id="UP001320272"/>
    </source>
</evidence>
<gene>
    <name evidence="2" type="ORF">HOP59_17015</name>
</gene>